<name>A0A4R0GH85_9ACTN</name>
<dbReference type="Gene3D" id="3.40.640.10">
    <property type="entry name" value="Type I PLP-dependent aspartate aminotransferase-like (Major domain)"/>
    <property type="match status" value="1"/>
</dbReference>
<dbReference type="Proteomes" id="UP000292274">
    <property type="component" value="Unassembled WGS sequence"/>
</dbReference>
<evidence type="ECO:0000313" key="4">
    <source>
        <dbReference type="Proteomes" id="UP000292274"/>
    </source>
</evidence>
<organism evidence="3 4">
    <name type="scientific">Micromonospora zingiberis</name>
    <dbReference type="NCBI Taxonomy" id="2053011"/>
    <lineage>
        <taxon>Bacteria</taxon>
        <taxon>Bacillati</taxon>
        <taxon>Actinomycetota</taxon>
        <taxon>Actinomycetes</taxon>
        <taxon>Micromonosporales</taxon>
        <taxon>Micromonosporaceae</taxon>
        <taxon>Micromonospora</taxon>
    </lineage>
</organism>
<dbReference type="InterPro" id="IPR015422">
    <property type="entry name" value="PyrdxlP-dep_Trfase_small"/>
</dbReference>
<accession>A0A4R0GH85</accession>
<evidence type="ECO:0000313" key="3">
    <source>
        <dbReference type="EMBL" id="TCB96037.1"/>
    </source>
</evidence>
<dbReference type="Pfam" id="PF00266">
    <property type="entry name" value="Aminotran_5"/>
    <property type="match status" value="1"/>
</dbReference>
<evidence type="ECO:0000256" key="1">
    <source>
        <dbReference type="SAM" id="MobiDB-lite"/>
    </source>
</evidence>
<proteinExistence type="predicted"/>
<dbReference type="Gene3D" id="3.90.1150.10">
    <property type="entry name" value="Aspartate Aminotransferase, domain 1"/>
    <property type="match status" value="1"/>
</dbReference>
<keyword evidence="3" id="KW-0032">Aminotransferase</keyword>
<dbReference type="GO" id="GO:0008483">
    <property type="term" value="F:transaminase activity"/>
    <property type="evidence" value="ECO:0007669"/>
    <property type="project" value="UniProtKB-KW"/>
</dbReference>
<dbReference type="AlphaFoldDB" id="A0A4R0GH85"/>
<feature type="region of interest" description="Disordered" evidence="1">
    <location>
        <begin position="348"/>
        <end position="390"/>
    </location>
</feature>
<dbReference type="OrthoDB" id="250246at2"/>
<dbReference type="InterPro" id="IPR015424">
    <property type="entry name" value="PyrdxlP-dep_Trfase"/>
</dbReference>
<feature type="domain" description="Aminotransferase class V" evidence="2">
    <location>
        <begin position="51"/>
        <end position="293"/>
    </location>
</feature>
<protein>
    <submittedName>
        <fullName evidence="3">Aminotransferase class V-fold PLP-dependent enzyme</fullName>
    </submittedName>
</protein>
<dbReference type="SUPFAM" id="SSF53383">
    <property type="entry name" value="PLP-dependent transferases"/>
    <property type="match status" value="1"/>
</dbReference>
<dbReference type="InterPro" id="IPR000192">
    <property type="entry name" value="Aminotrans_V_dom"/>
</dbReference>
<keyword evidence="4" id="KW-1185">Reference proteome</keyword>
<gene>
    <name evidence="3" type="ORF">E0H26_17970</name>
</gene>
<sequence>MELEQAQKLWQPQPGWLNTASYGLPPDPAWEALQEALAGWRAGRMSWERWGESTEQSRAAFARLVGVPAVDVAVGATVSQLLAPVAAALPAGARVVVPEVEFTSNLFPWLVQEDRGVEVRTVPLAELATSIDADTDLVAFSLVQSADGTVAAYDDIVAAARAYGALVAVDATQACGWLPFDAARADVVVAGGYKWLMGPRGTAFGYLTPALRDRLRPDAAGWFAGRDPHAAYYGPPLRLADDARRFDISPAWFSWVGAAPALELLLEIGVPAVHAHDVALANRFLTGLGQPPGDSAIVTVQVPGAQEKLERAGVRAAVRAGKVRASFHLYSTEQDVDLALDALTSVPRRQPGRAPRHPDQRASPIVGPAPGRPDQRASPGLGRPDRPAAP</sequence>
<dbReference type="PANTHER" id="PTHR43586:SF21">
    <property type="entry name" value="PYRIDOXAL PHOSPHATE (PLP)-DEPENDENT ASPARTATE AMINOTRANSFERASE SUPERFAMILY"/>
    <property type="match status" value="1"/>
</dbReference>
<keyword evidence="3" id="KW-0808">Transferase</keyword>
<dbReference type="EMBL" id="SJJR01000011">
    <property type="protein sequence ID" value="TCB96037.1"/>
    <property type="molecule type" value="Genomic_DNA"/>
</dbReference>
<dbReference type="InterPro" id="IPR015421">
    <property type="entry name" value="PyrdxlP-dep_Trfase_major"/>
</dbReference>
<reference evidence="3 4" key="1">
    <citation type="submission" date="2019-02" db="EMBL/GenBank/DDBJ databases">
        <title>Jishengella sp. nov., isolated from a root of Zingiber montanum.</title>
        <authorList>
            <person name="Kuncharoen N."/>
            <person name="Kudo T."/>
            <person name="Masahiro Y."/>
            <person name="Ohkuma M."/>
            <person name="Tanasupawat S."/>
        </authorList>
    </citation>
    <scope>NUCLEOTIDE SEQUENCE [LARGE SCALE GENOMIC DNA]</scope>
    <source>
        <strain evidence="3 4">PLAI 1-1</strain>
    </source>
</reference>
<dbReference type="PANTHER" id="PTHR43586">
    <property type="entry name" value="CYSTEINE DESULFURASE"/>
    <property type="match status" value="1"/>
</dbReference>
<evidence type="ECO:0000259" key="2">
    <source>
        <dbReference type="Pfam" id="PF00266"/>
    </source>
</evidence>
<comment type="caution">
    <text evidence="3">The sequence shown here is derived from an EMBL/GenBank/DDBJ whole genome shotgun (WGS) entry which is preliminary data.</text>
</comment>